<dbReference type="GeneID" id="119723236"/>
<sequence length="575" mass="64788">MNSPITVIALCLLISCQGQHQNTPPNIVMFLVDDLGYGDLGCYGNETAKTPNVDRLAAEGVRLTRMYSHATCTPSRASLLTGRLPVRQGLMKGDILPFDVLMSAASDAGLPHDETTIAEILQSNGYVTAMFGKWHLGLGRNRRFLPTKHGFNSFFGTLFSHGQPCTTDYSGFRNLALFLHFLQTCFKIWKAIMLCVLFLWLTRLSSNKTTVIFLTSAALSCVMMYTYFYTLTALNPSTCILFRNQNIVEQPYKYENLTIRYTKEALTFMHQSLNAGSPFFVYMAYNQMHPPVFVSAKFKNITGRGIYQDALMEMDWSVGKITKFLTERQLNNNTLIIFLSDNGPEIYRPGIGIILPAAMRGSAGVIVDGQGESIYLRGHKTNNWEGGIRVPGIIKWTGKIPNAHTINVTTSLMDILPTVLDLIEIPYSGNNVLDGKSLVPLMFDKSLPSPHQFLFHYCDMHKPAAVTYGRFKAHFMHSPTAISCNGEELNPPLLFDIEADPGESRPLQLENYSEIISDINQAVERHLITRLSDQFDSGSQYDYMMWPWLFPCANFPFCHQEITDDKDIQLEENEY</sequence>
<evidence type="ECO:0000256" key="7">
    <source>
        <dbReference type="SAM" id="SignalP"/>
    </source>
</evidence>
<dbReference type="Gene3D" id="3.30.1120.10">
    <property type="match status" value="1"/>
</dbReference>
<feature type="transmembrane region" description="Helical" evidence="6">
    <location>
        <begin position="175"/>
        <end position="199"/>
    </location>
</feature>
<feature type="transmembrane region" description="Helical" evidence="6">
    <location>
        <begin position="211"/>
        <end position="229"/>
    </location>
</feature>
<evidence type="ECO:0000256" key="2">
    <source>
        <dbReference type="ARBA" id="ARBA00008779"/>
    </source>
</evidence>
<name>A0A913ZD73_PATMI</name>
<keyword evidence="7" id="KW-0732">Signal</keyword>
<keyword evidence="5" id="KW-0106">Calcium</keyword>
<keyword evidence="3" id="KW-0479">Metal-binding</keyword>
<dbReference type="SUPFAM" id="SSF53649">
    <property type="entry name" value="Alkaline phosphatase-like"/>
    <property type="match status" value="1"/>
</dbReference>
<dbReference type="PROSITE" id="PS00523">
    <property type="entry name" value="SULFATASE_1"/>
    <property type="match status" value="1"/>
</dbReference>
<evidence type="ECO:0000256" key="4">
    <source>
        <dbReference type="ARBA" id="ARBA00022801"/>
    </source>
</evidence>
<evidence type="ECO:0000256" key="3">
    <source>
        <dbReference type="ARBA" id="ARBA00022723"/>
    </source>
</evidence>
<dbReference type="EnsemblMetazoa" id="XM_038193800.1">
    <property type="protein sequence ID" value="XP_038049728.1"/>
    <property type="gene ID" value="LOC119723236"/>
</dbReference>
<dbReference type="InterPro" id="IPR017850">
    <property type="entry name" value="Alkaline_phosphatase_core_sf"/>
</dbReference>
<evidence type="ECO:0000256" key="6">
    <source>
        <dbReference type="SAM" id="Phobius"/>
    </source>
</evidence>
<comment type="similarity">
    <text evidence="2">Belongs to the sulfatase family.</text>
</comment>
<keyword evidence="6" id="KW-0812">Transmembrane</keyword>
<protein>
    <recommendedName>
        <fullName evidence="8">Sulfatase N-terminal domain-containing protein</fullName>
    </recommendedName>
</protein>
<dbReference type="Gene3D" id="1.10.287.550">
    <property type="entry name" value="Helix hairpin bin"/>
    <property type="match status" value="1"/>
</dbReference>
<reference evidence="9" key="1">
    <citation type="submission" date="2022-11" db="UniProtKB">
        <authorList>
            <consortium name="EnsemblMetazoa"/>
        </authorList>
    </citation>
    <scope>IDENTIFICATION</scope>
</reference>
<evidence type="ECO:0000256" key="5">
    <source>
        <dbReference type="ARBA" id="ARBA00022837"/>
    </source>
</evidence>
<keyword evidence="4" id="KW-0378">Hydrolase</keyword>
<dbReference type="RefSeq" id="XP_038049728.1">
    <property type="nucleotide sequence ID" value="XM_038193800.1"/>
</dbReference>
<dbReference type="GO" id="GO:0046872">
    <property type="term" value="F:metal ion binding"/>
    <property type="evidence" value="ECO:0007669"/>
    <property type="project" value="UniProtKB-KW"/>
</dbReference>
<feature type="signal peptide" evidence="7">
    <location>
        <begin position="1"/>
        <end position="18"/>
    </location>
</feature>
<evidence type="ECO:0000313" key="9">
    <source>
        <dbReference type="EnsemblMetazoa" id="XP_038049728.1"/>
    </source>
</evidence>
<keyword evidence="10" id="KW-1185">Reference proteome</keyword>
<dbReference type="Gene3D" id="3.40.720.10">
    <property type="entry name" value="Alkaline Phosphatase, subunit A"/>
    <property type="match status" value="1"/>
</dbReference>
<dbReference type="Proteomes" id="UP000887568">
    <property type="component" value="Unplaced"/>
</dbReference>
<organism evidence="9 10">
    <name type="scientific">Patiria miniata</name>
    <name type="common">Bat star</name>
    <name type="synonym">Asterina miniata</name>
    <dbReference type="NCBI Taxonomy" id="46514"/>
    <lineage>
        <taxon>Eukaryota</taxon>
        <taxon>Metazoa</taxon>
        <taxon>Echinodermata</taxon>
        <taxon>Eleutherozoa</taxon>
        <taxon>Asterozoa</taxon>
        <taxon>Asteroidea</taxon>
        <taxon>Valvatacea</taxon>
        <taxon>Valvatida</taxon>
        <taxon>Asterinidae</taxon>
        <taxon>Patiria</taxon>
    </lineage>
</organism>
<dbReference type="PANTHER" id="PTHR42693:SF33">
    <property type="entry name" value="ARYLSULFATASE"/>
    <property type="match status" value="1"/>
</dbReference>
<keyword evidence="6" id="KW-1133">Transmembrane helix</keyword>
<accession>A0A913ZD73</accession>
<keyword evidence="6" id="KW-0472">Membrane</keyword>
<dbReference type="InterPro" id="IPR024607">
    <property type="entry name" value="Sulfatase_CS"/>
</dbReference>
<comment type="cofactor">
    <cofactor evidence="1">
        <name>Ca(2+)</name>
        <dbReference type="ChEBI" id="CHEBI:29108"/>
    </cofactor>
</comment>
<dbReference type="AlphaFoldDB" id="A0A913ZD73"/>
<feature type="domain" description="Sulfatase N-terminal" evidence="8">
    <location>
        <begin position="25"/>
        <end position="423"/>
    </location>
</feature>
<dbReference type="InterPro" id="IPR050738">
    <property type="entry name" value="Sulfatase"/>
</dbReference>
<dbReference type="InterPro" id="IPR000917">
    <property type="entry name" value="Sulfatase_N"/>
</dbReference>
<dbReference type="Pfam" id="PF14707">
    <property type="entry name" value="Sulfatase_C"/>
    <property type="match status" value="1"/>
</dbReference>
<evidence type="ECO:0000313" key="10">
    <source>
        <dbReference type="Proteomes" id="UP000887568"/>
    </source>
</evidence>
<dbReference type="OMA" id="PPNIVMF"/>
<dbReference type="GO" id="GO:0004065">
    <property type="term" value="F:arylsulfatase activity"/>
    <property type="evidence" value="ECO:0007669"/>
    <property type="project" value="TreeGrafter"/>
</dbReference>
<evidence type="ECO:0000259" key="8">
    <source>
        <dbReference type="Pfam" id="PF00884"/>
    </source>
</evidence>
<dbReference type="Pfam" id="PF00884">
    <property type="entry name" value="Sulfatase"/>
    <property type="match status" value="1"/>
</dbReference>
<evidence type="ECO:0000256" key="1">
    <source>
        <dbReference type="ARBA" id="ARBA00001913"/>
    </source>
</evidence>
<dbReference type="PANTHER" id="PTHR42693">
    <property type="entry name" value="ARYLSULFATASE FAMILY MEMBER"/>
    <property type="match status" value="1"/>
</dbReference>
<proteinExistence type="inferred from homology"/>
<feature type="chain" id="PRO_5038137565" description="Sulfatase N-terminal domain-containing protein" evidence="7">
    <location>
        <begin position="19"/>
        <end position="575"/>
    </location>
</feature>
<dbReference type="OrthoDB" id="103349at2759"/>